<dbReference type="InterPro" id="IPR036427">
    <property type="entry name" value="Bromodomain-like_sf"/>
</dbReference>
<dbReference type="Gene3D" id="1.20.920.10">
    <property type="entry name" value="Bromodomain-like"/>
    <property type="match status" value="1"/>
</dbReference>
<proteinExistence type="predicted"/>
<dbReference type="InterPro" id="IPR001487">
    <property type="entry name" value="Bromodomain"/>
</dbReference>
<feature type="compositionally biased region" description="Polar residues" evidence="7">
    <location>
        <begin position="135"/>
        <end position="159"/>
    </location>
</feature>
<evidence type="ECO:0000256" key="2">
    <source>
        <dbReference type="ARBA" id="ARBA00023015"/>
    </source>
</evidence>
<protein>
    <recommendedName>
        <fullName evidence="8">Bromo domain-containing protein</fullName>
    </recommendedName>
</protein>
<keyword evidence="2" id="KW-0805">Transcription regulation</keyword>
<evidence type="ECO:0000256" key="7">
    <source>
        <dbReference type="SAM" id="MobiDB-lite"/>
    </source>
</evidence>
<dbReference type="SUPFAM" id="SSF47370">
    <property type="entry name" value="Bromodomain"/>
    <property type="match status" value="1"/>
</dbReference>
<feature type="compositionally biased region" description="Basic residues" evidence="7">
    <location>
        <begin position="76"/>
        <end position="112"/>
    </location>
</feature>
<evidence type="ECO:0000256" key="1">
    <source>
        <dbReference type="ARBA" id="ARBA00004123"/>
    </source>
</evidence>
<evidence type="ECO:0000259" key="8">
    <source>
        <dbReference type="PROSITE" id="PS50014"/>
    </source>
</evidence>
<keyword evidence="5" id="KW-0539">Nucleus</keyword>
<name>A0A7R8XF52_9CRUS</name>
<evidence type="ECO:0000256" key="4">
    <source>
        <dbReference type="ARBA" id="ARBA00023163"/>
    </source>
</evidence>
<feature type="compositionally biased region" description="Basic residues" evidence="7">
    <location>
        <begin position="1"/>
        <end position="10"/>
    </location>
</feature>
<dbReference type="PANTHER" id="PTHR22881">
    <property type="entry name" value="BROMODOMAIN CONTAINING PROTEIN"/>
    <property type="match status" value="1"/>
</dbReference>
<feature type="region of interest" description="Disordered" evidence="7">
    <location>
        <begin position="326"/>
        <end position="351"/>
    </location>
</feature>
<dbReference type="Pfam" id="PF12024">
    <property type="entry name" value="DUF3512"/>
    <property type="match status" value="1"/>
</dbReference>
<accession>A0A7R8XF52</accession>
<organism evidence="9">
    <name type="scientific">Darwinula stevensoni</name>
    <dbReference type="NCBI Taxonomy" id="69355"/>
    <lineage>
        <taxon>Eukaryota</taxon>
        <taxon>Metazoa</taxon>
        <taxon>Ecdysozoa</taxon>
        <taxon>Arthropoda</taxon>
        <taxon>Crustacea</taxon>
        <taxon>Oligostraca</taxon>
        <taxon>Ostracoda</taxon>
        <taxon>Podocopa</taxon>
        <taxon>Podocopida</taxon>
        <taxon>Darwinulocopina</taxon>
        <taxon>Darwinuloidea</taxon>
        <taxon>Darwinulidae</taxon>
        <taxon>Darwinula</taxon>
    </lineage>
</organism>
<dbReference type="PRINTS" id="PR00503">
    <property type="entry name" value="BROMODOMAIN"/>
</dbReference>
<evidence type="ECO:0000256" key="6">
    <source>
        <dbReference type="PROSITE-ProRule" id="PRU00035"/>
    </source>
</evidence>
<dbReference type="GO" id="GO:0005634">
    <property type="term" value="C:nucleus"/>
    <property type="evidence" value="ECO:0007669"/>
    <property type="project" value="UniProtKB-SubCell"/>
</dbReference>
<dbReference type="Proteomes" id="UP000677054">
    <property type="component" value="Unassembled WGS sequence"/>
</dbReference>
<feature type="domain" description="Bromo" evidence="8">
    <location>
        <begin position="190"/>
        <end position="260"/>
    </location>
</feature>
<keyword evidence="4" id="KW-0804">Transcription</keyword>
<dbReference type="GO" id="GO:0006357">
    <property type="term" value="P:regulation of transcription by RNA polymerase II"/>
    <property type="evidence" value="ECO:0007669"/>
    <property type="project" value="TreeGrafter"/>
</dbReference>
<reference evidence="9" key="1">
    <citation type="submission" date="2020-11" db="EMBL/GenBank/DDBJ databases">
        <authorList>
            <person name="Tran Van P."/>
        </authorList>
    </citation>
    <scope>NUCLEOTIDE SEQUENCE</scope>
</reference>
<feature type="compositionally biased region" description="Basic and acidic residues" evidence="7">
    <location>
        <begin position="113"/>
        <end position="125"/>
    </location>
</feature>
<evidence type="ECO:0000313" key="9">
    <source>
        <dbReference type="EMBL" id="CAD7248471.1"/>
    </source>
</evidence>
<evidence type="ECO:0000256" key="5">
    <source>
        <dbReference type="ARBA" id="ARBA00023242"/>
    </source>
</evidence>
<dbReference type="InterPro" id="IPR051831">
    <property type="entry name" value="Bromodomain_contain_prot"/>
</dbReference>
<dbReference type="EMBL" id="LR901376">
    <property type="protein sequence ID" value="CAD7248471.1"/>
    <property type="molecule type" value="Genomic_DNA"/>
</dbReference>
<dbReference type="Pfam" id="PF00439">
    <property type="entry name" value="Bromodomain"/>
    <property type="match status" value="1"/>
</dbReference>
<evidence type="ECO:0000313" key="10">
    <source>
        <dbReference type="Proteomes" id="UP000677054"/>
    </source>
</evidence>
<dbReference type="OrthoDB" id="21648at2759"/>
<keyword evidence="3 6" id="KW-0103">Bromodomain</keyword>
<dbReference type="InterPro" id="IPR021900">
    <property type="entry name" value="DUF3512"/>
</dbReference>
<gene>
    <name evidence="9" type="ORF">DSTB1V02_LOCUS8283</name>
</gene>
<comment type="subcellular location">
    <subcellularLocation>
        <location evidence="1">Nucleus</location>
    </subcellularLocation>
</comment>
<evidence type="ECO:0000256" key="3">
    <source>
        <dbReference type="ARBA" id="ARBA00023117"/>
    </source>
</evidence>
<sequence length="679" mass="75713">MGSKKHKRHRGEGGATPDHEVSIDDPPTMTAETSETRLPGLKLILKVGSGGSATPERVASPMPGLSHHSHHDEHHSHKKKEKKKKKKKEKDRDKERHKHKHHHRDREHHRKRDYNIERLEEERRSLTPTGVVENVSGNVSTTSSIRGPSSPGAISNTSGGDRPIRTCVLKKQKERKPLNDLLEYLLKCFEKKDPQQFFAWPVTDNIAPGYSSIITHPMDFSSMRGKIVGNEYTSLDDFRSDLDLVCRNAQTYNHPETVYFKAAKKLQHYAHKLMSKEKLTSLRTELPCLVEIPASELGFVVKPPTPPPMLGEPMDTTEVVLAENAMKTEESASANDEVTEKREGSRKRTYSDDLTPEEIYTLAQAASQGACEQLTMRKANAKLSFLRQRDDGTTTLNVVCPTVGEERPVNLGMLTNKLSQGLGSIAGFREDKRNLLKTVKPLYYGPFCSHGPSYDSQFANVSLEESQLLLSTYADESALQYAESIMKFAEDTDYTLNIANNLLDSLTDGDHSAIRATLLVGKEGSKGKDTVADIYQQDTDENNDIDFDSIRSLESMGIDVSFLNEMQETMKKELELQKGLDENAKTLKELHEMQHTRLSLPLPQHLSNVVVASDQEHALAEQVVNNLGGMLQQVPPGSVTPLVSIRKAMGIGMQMQRPVNNDLVDELDKLIGEAAQNAA</sequence>
<feature type="region of interest" description="Disordered" evidence="7">
    <location>
        <begin position="1"/>
        <end position="163"/>
    </location>
</feature>
<dbReference type="PROSITE" id="PS50014">
    <property type="entry name" value="BROMODOMAIN_2"/>
    <property type="match status" value="1"/>
</dbReference>
<dbReference type="PANTHER" id="PTHR22881:SF27">
    <property type="entry name" value="BROMODOMAIN CONTAINING 7_9"/>
    <property type="match status" value="1"/>
</dbReference>
<dbReference type="EMBL" id="CAJPEV010001859">
    <property type="protein sequence ID" value="CAG0894638.1"/>
    <property type="molecule type" value="Genomic_DNA"/>
</dbReference>
<keyword evidence="10" id="KW-1185">Reference proteome</keyword>
<dbReference type="SMART" id="SM00297">
    <property type="entry name" value="BROMO"/>
    <property type="match status" value="1"/>
</dbReference>
<dbReference type="AlphaFoldDB" id="A0A7R8XF52"/>